<comment type="caution">
    <text evidence="1">The sequence shown here is derived from an EMBL/GenBank/DDBJ whole genome shotgun (WGS) entry which is preliminary data.</text>
</comment>
<evidence type="ECO:0000313" key="2">
    <source>
        <dbReference type="Proteomes" id="UP000463224"/>
    </source>
</evidence>
<dbReference type="RefSeq" id="WP_156712158.1">
    <property type="nucleotide sequence ID" value="NZ_WPHG01000002.1"/>
</dbReference>
<gene>
    <name evidence="1" type="ORF">GN330_07920</name>
</gene>
<sequence length="65" mass="7581">MTTNVQALARALARDRGFSDYDFWRAKNNLENAIHAIAGRNEPIPIDYLRWRAVVRQARDIRRAV</sequence>
<dbReference type="AlphaFoldDB" id="A0A844QGL7"/>
<reference evidence="1 2" key="1">
    <citation type="submission" date="2019-12" db="EMBL/GenBank/DDBJ databases">
        <title>Nitratireductor arenosus sp. nov., Isolated from sea sand, Jeju island, South Korea.</title>
        <authorList>
            <person name="Kim W."/>
        </authorList>
    </citation>
    <scope>NUCLEOTIDE SEQUENCE [LARGE SCALE GENOMIC DNA]</scope>
    <source>
        <strain evidence="1 2">CAU 1489</strain>
    </source>
</reference>
<evidence type="ECO:0000313" key="1">
    <source>
        <dbReference type="EMBL" id="MVA97173.1"/>
    </source>
</evidence>
<accession>A0A844QGL7</accession>
<organism evidence="1 2">
    <name type="scientific">Nitratireductor arenosus</name>
    <dbReference type="NCBI Taxonomy" id="2682096"/>
    <lineage>
        <taxon>Bacteria</taxon>
        <taxon>Pseudomonadati</taxon>
        <taxon>Pseudomonadota</taxon>
        <taxon>Alphaproteobacteria</taxon>
        <taxon>Hyphomicrobiales</taxon>
        <taxon>Phyllobacteriaceae</taxon>
        <taxon>Nitratireductor</taxon>
    </lineage>
</organism>
<protein>
    <submittedName>
        <fullName evidence="1">Uncharacterized protein</fullName>
    </submittedName>
</protein>
<name>A0A844QGL7_9HYPH</name>
<dbReference type="Proteomes" id="UP000463224">
    <property type="component" value="Unassembled WGS sequence"/>
</dbReference>
<proteinExistence type="predicted"/>
<keyword evidence="2" id="KW-1185">Reference proteome</keyword>
<dbReference type="EMBL" id="WPHG01000002">
    <property type="protein sequence ID" value="MVA97173.1"/>
    <property type="molecule type" value="Genomic_DNA"/>
</dbReference>